<evidence type="ECO:0000313" key="6">
    <source>
        <dbReference type="Proteomes" id="UP000553888"/>
    </source>
</evidence>
<sequence length="366" mass="38026">MKVLEAGHAVVTDLGRFEGPALGFSVNGALDQASAKLANILVGNPESAPLIEITASLLTVRLDRRAVVAVTGAPVELRVDGQPHPALTPLSLPAGAEIAITITGPGLRSYLAVHGSVEVPTLLGSVAPDSMIGFGTRLVAGADLPQLVEAPALGNPHLRVPLIHLGLRGPAVPSEPVIDVTDGPDREEFGASAEKLFAAPFTVDPRSNHVGLRLTGATPQRETASEVLSRGVPVGAVEVPSDSQLLVLHRGRGVTAGYPVLAVLTTGALDLMAQVRPGQTVRFRRVSVARARDEHRRRELALGHARDRVQTALVEHGLELPGRTATDPARTGLGVASDSGAFDGAELTTDFDFASDTAARVGAHRA</sequence>
<gene>
    <name evidence="5" type="ORF">BJ979_000294</name>
</gene>
<dbReference type="InterPro" id="IPR003778">
    <property type="entry name" value="CT_A_B"/>
</dbReference>
<dbReference type="SMART" id="SM00797">
    <property type="entry name" value="AHS2"/>
    <property type="match status" value="1"/>
</dbReference>
<evidence type="ECO:0000256" key="3">
    <source>
        <dbReference type="ARBA" id="ARBA00022840"/>
    </source>
</evidence>
<keyword evidence="6" id="KW-1185">Reference proteome</keyword>
<proteinExistence type="predicted"/>
<dbReference type="InterPro" id="IPR029000">
    <property type="entry name" value="Cyclophilin-like_dom_sf"/>
</dbReference>
<dbReference type="GO" id="GO:0016787">
    <property type="term" value="F:hydrolase activity"/>
    <property type="evidence" value="ECO:0007669"/>
    <property type="project" value="UniProtKB-KW"/>
</dbReference>
<dbReference type="PANTHER" id="PTHR43309:SF3">
    <property type="entry name" value="5-OXOPROLINASE SUBUNIT C"/>
    <property type="match status" value="1"/>
</dbReference>
<accession>A0A852YEZ0</accession>
<keyword evidence="3" id="KW-0067">ATP-binding</keyword>
<dbReference type="GO" id="GO:0005524">
    <property type="term" value="F:ATP binding"/>
    <property type="evidence" value="ECO:0007669"/>
    <property type="project" value="UniProtKB-KW"/>
</dbReference>
<dbReference type="EMBL" id="JACBZY010000001">
    <property type="protein sequence ID" value="NYG97668.1"/>
    <property type="molecule type" value="Genomic_DNA"/>
</dbReference>
<reference evidence="5 6" key="1">
    <citation type="submission" date="2020-07" db="EMBL/GenBank/DDBJ databases">
        <title>Sequencing the genomes of 1000 actinobacteria strains.</title>
        <authorList>
            <person name="Klenk H.-P."/>
        </authorList>
    </citation>
    <scope>NUCLEOTIDE SEQUENCE [LARGE SCALE GENOMIC DNA]</scope>
    <source>
        <strain evidence="5 6">DSM 23141</strain>
    </source>
</reference>
<organism evidence="5 6">
    <name type="scientific">Schumannella luteola</name>
    <dbReference type="NCBI Taxonomy" id="472059"/>
    <lineage>
        <taxon>Bacteria</taxon>
        <taxon>Bacillati</taxon>
        <taxon>Actinomycetota</taxon>
        <taxon>Actinomycetes</taxon>
        <taxon>Micrococcales</taxon>
        <taxon>Microbacteriaceae</taxon>
        <taxon>Schumannella</taxon>
    </lineage>
</organism>
<keyword evidence="1" id="KW-0547">Nucleotide-binding</keyword>
<dbReference type="Pfam" id="PF02626">
    <property type="entry name" value="CT_A_B"/>
    <property type="match status" value="1"/>
</dbReference>
<feature type="domain" description="Carboxyltransferase" evidence="4">
    <location>
        <begin position="21"/>
        <end position="301"/>
    </location>
</feature>
<dbReference type="AlphaFoldDB" id="A0A852YEZ0"/>
<name>A0A852YEZ0_9MICO</name>
<protein>
    <submittedName>
        <fullName evidence="5">Biotin-dependent carboxylase-like uncharacterized protein</fullName>
    </submittedName>
</protein>
<dbReference type="RefSeq" id="WP_179564499.1">
    <property type="nucleotide sequence ID" value="NZ_JACBZY010000001.1"/>
</dbReference>
<evidence type="ECO:0000313" key="5">
    <source>
        <dbReference type="EMBL" id="NYG97668.1"/>
    </source>
</evidence>
<comment type="caution">
    <text evidence="5">The sequence shown here is derived from an EMBL/GenBank/DDBJ whole genome shotgun (WGS) entry which is preliminary data.</text>
</comment>
<evidence type="ECO:0000256" key="2">
    <source>
        <dbReference type="ARBA" id="ARBA00022801"/>
    </source>
</evidence>
<keyword evidence="2" id="KW-0378">Hydrolase</keyword>
<dbReference type="PANTHER" id="PTHR43309">
    <property type="entry name" value="5-OXOPROLINASE SUBUNIT C"/>
    <property type="match status" value="1"/>
</dbReference>
<evidence type="ECO:0000259" key="4">
    <source>
        <dbReference type="SMART" id="SM00797"/>
    </source>
</evidence>
<dbReference type="Proteomes" id="UP000553888">
    <property type="component" value="Unassembled WGS sequence"/>
</dbReference>
<dbReference type="InterPro" id="IPR052708">
    <property type="entry name" value="PxpC"/>
</dbReference>
<dbReference type="Gene3D" id="2.40.100.10">
    <property type="entry name" value="Cyclophilin-like"/>
    <property type="match status" value="1"/>
</dbReference>
<evidence type="ECO:0000256" key="1">
    <source>
        <dbReference type="ARBA" id="ARBA00022741"/>
    </source>
</evidence>
<dbReference type="SUPFAM" id="SSF50891">
    <property type="entry name" value="Cyclophilin-like"/>
    <property type="match status" value="1"/>
</dbReference>